<accession>A0ABW1FY22</accession>
<sequence length="831" mass="86951">MSQTFPEAPPVALLGVRHHGPGSARAVAAALAAYRPDCVLIEGPPEADALLPLAAEPDMAPPVALLAHVVDEPARAAFWPFAAFSPEWVAIRWALDAGVPVRFIDLPAAHSLVLPPEGSAADRTDPIAELARAAGDEDSERWWEDAVEHRLGAQGNVLAPFAALAEAMATLREGRADEPSDVRREAFMRKQLRAARRAGHQRIAVVCGAWHVPALAAKVPVAQDAERLKGLPKAKVELTWVPWTHGRLSAASGYGAGIASPGWYQHLFESGPDVLPRWLARVAELLRSEDVSVSSAHVIESVRLAEALAAMRGRPLAGLVETLDAVRAVMCEGSDVPLGLVLDRLVVGDVLGQVPEAAPAVPLQRDLTRAQRALRLRPEAAERALDLDLRKETDAERSRLLHRLLLLGIDWGQPARPERGSTGTFRESWKLCWYPELAVRTAEAGGWGTTVLAAATARAASRAAEAADLPELTALAEACLLADLPEALPVVITALGDRAALDSDAAHLAQALPALVRALRYGDVRGTDASSLRGLAESLAVRLCVSLPVASGNLDADASRTMAAHLTAVHAAIALLAPTRSDPPAPDPAPSAAAASPHAGVEGGDAAAPAPGGAWPNMTGDEGTGLGAPEAPEASTDRPAGGRLVASATASTVATQWRAALRGLVGRELAAPLVRGRAARLLLDDGLLEPEEAQRELGLALSTAVPPAEAAAWIEGFLAGSGMLLLHDRKLLSLLDDWLVGIPAGAFPELLPLLRRTFAQLEPGVRRNVGHLVRAGGEGHPPSAQDEFDIDETRAAPAVATVRLLLGPGTPTAVSNGYGYGNRSGDGRIGA</sequence>
<comment type="caution">
    <text evidence="2">The sequence shown here is derived from an EMBL/GenBank/DDBJ whole genome shotgun (WGS) entry which is preliminary data.</text>
</comment>
<organism evidence="2 3">
    <name type="scientific">Streptacidiphilus monticola</name>
    <dbReference type="NCBI Taxonomy" id="2161674"/>
    <lineage>
        <taxon>Bacteria</taxon>
        <taxon>Bacillati</taxon>
        <taxon>Actinomycetota</taxon>
        <taxon>Actinomycetes</taxon>
        <taxon>Kitasatosporales</taxon>
        <taxon>Streptomycetaceae</taxon>
        <taxon>Streptacidiphilus</taxon>
    </lineage>
</organism>
<dbReference type="InterPro" id="IPR043737">
    <property type="entry name" value="DUF5682"/>
</dbReference>
<evidence type="ECO:0000256" key="1">
    <source>
        <dbReference type="SAM" id="MobiDB-lite"/>
    </source>
</evidence>
<dbReference type="InterPro" id="IPR050458">
    <property type="entry name" value="LolB"/>
</dbReference>
<keyword evidence="3" id="KW-1185">Reference proteome</keyword>
<reference evidence="3" key="1">
    <citation type="journal article" date="2019" name="Int. J. Syst. Evol. Microbiol.">
        <title>The Global Catalogue of Microorganisms (GCM) 10K type strain sequencing project: providing services to taxonomists for standard genome sequencing and annotation.</title>
        <authorList>
            <consortium name="The Broad Institute Genomics Platform"/>
            <consortium name="The Broad Institute Genome Sequencing Center for Infectious Disease"/>
            <person name="Wu L."/>
            <person name="Ma J."/>
        </authorList>
    </citation>
    <scope>NUCLEOTIDE SEQUENCE [LARGE SCALE GENOMIC DNA]</scope>
    <source>
        <strain evidence="3">JCM 4816</strain>
    </source>
</reference>
<dbReference type="EMBL" id="JBHSQJ010000021">
    <property type="protein sequence ID" value="MFC5906933.1"/>
    <property type="molecule type" value="Genomic_DNA"/>
</dbReference>
<dbReference type="Pfam" id="PF18934">
    <property type="entry name" value="DUF5682"/>
    <property type="match status" value="1"/>
</dbReference>
<feature type="region of interest" description="Disordered" evidence="1">
    <location>
        <begin position="579"/>
        <end position="640"/>
    </location>
</feature>
<dbReference type="PANTHER" id="PTHR30634:SF14">
    <property type="match status" value="1"/>
</dbReference>
<evidence type="ECO:0000313" key="3">
    <source>
        <dbReference type="Proteomes" id="UP001596174"/>
    </source>
</evidence>
<proteinExistence type="predicted"/>
<dbReference type="RefSeq" id="WP_380580840.1">
    <property type="nucleotide sequence ID" value="NZ_JBHSQJ010000021.1"/>
</dbReference>
<feature type="compositionally biased region" description="Low complexity" evidence="1">
    <location>
        <begin position="590"/>
        <end position="616"/>
    </location>
</feature>
<name>A0ABW1FY22_9ACTN</name>
<evidence type="ECO:0000313" key="2">
    <source>
        <dbReference type="EMBL" id="MFC5906933.1"/>
    </source>
</evidence>
<dbReference type="Proteomes" id="UP001596174">
    <property type="component" value="Unassembled WGS sequence"/>
</dbReference>
<dbReference type="PANTHER" id="PTHR30634">
    <property type="entry name" value="OUTER MEMBRANE LOLAB LIPOPROTEIN INSERTION APPARATUS"/>
    <property type="match status" value="1"/>
</dbReference>
<gene>
    <name evidence="2" type="ORF">ACFP3V_06860</name>
</gene>
<protein>
    <submittedName>
        <fullName evidence="2">DUF5682 family protein</fullName>
    </submittedName>
</protein>